<dbReference type="GO" id="GO:0022857">
    <property type="term" value="F:transmembrane transporter activity"/>
    <property type="evidence" value="ECO:0007669"/>
    <property type="project" value="InterPro"/>
</dbReference>
<evidence type="ECO:0000256" key="5">
    <source>
        <dbReference type="ARBA" id="ARBA00022989"/>
    </source>
</evidence>
<evidence type="ECO:0000313" key="9">
    <source>
        <dbReference type="EMBL" id="TWE09001.1"/>
    </source>
</evidence>
<sequence length="500" mass="54269">MSIDIEAFETPKKKQTKKSLVLASVMLAMFMGAIEATIVSTAMPAIVADLGGFTLYSWVFSAYLLMNSVTVLIYGKLSDLFGRKPILSIGIIIFLIGSILCGLAGSMKTLIIFRLIQGFGAGAVTPIATTIVGDIYTTEERAKIQGYLSSVWGISAITGPAVGGLLVQYVSWHYVFWINIPLGLLSLVGLWLFLHEDVVKKRHEIDYFGAILLTITISSLMFILIEGGSRWSWGSWQLIGLLSITFLALIAFVFQEGRATEPVMPFSIWKERSIFVANMTSLTSGIILIGISSFLPTFVQGVMEQTPIVAGFTLTTMSIGWPIASTLSGKMLISMGYRKTSIIGGGFLVLGSVVFVTMSASAGPVWAAVGSFLVGVGMGFTSTAFIVSIQSTVEWQQRGIATAANMFMRNLGNTIGAALLGGILNNRMAHFFTENNKSLTVDDANKLLKVAERNQLTVSVKRILQEGLTFSLHSVYYVVLTFAIISMLLILFIPKKKMES</sequence>
<dbReference type="InterPro" id="IPR036259">
    <property type="entry name" value="MFS_trans_sf"/>
</dbReference>
<evidence type="ECO:0000256" key="2">
    <source>
        <dbReference type="ARBA" id="ARBA00022448"/>
    </source>
</evidence>
<dbReference type="PANTHER" id="PTHR23501">
    <property type="entry name" value="MAJOR FACILITATOR SUPERFAMILY"/>
    <property type="match status" value="1"/>
</dbReference>
<feature type="transmembrane region" description="Helical" evidence="7">
    <location>
        <begin position="111"/>
        <end position="135"/>
    </location>
</feature>
<feature type="transmembrane region" description="Helical" evidence="7">
    <location>
        <begin position="275"/>
        <end position="295"/>
    </location>
</feature>
<feature type="transmembrane region" description="Helical" evidence="7">
    <location>
        <begin position="340"/>
        <end position="360"/>
    </location>
</feature>
<comment type="caution">
    <text evidence="9">The sequence shown here is derived from an EMBL/GenBank/DDBJ whole genome shotgun (WGS) entry which is preliminary data.</text>
</comment>
<dbReference type="EMBL" id="VIVN01000001">
    <property type="protein sequence ID" value="TWE09001.1"/>
    <property type="molecule type" value="Genomic_DNA"/>
</dbReference>
<feature type="transmembrane region" description="Helical" evidence="7">
    <location>
        <begin position="20"/>
        <end position="43"/>
    </location>
</feature>
<keyword evidence="4 7" id="KW-0812">Transmembrane</keyword>
<evidence type="ECO:0000256" key="7">
    <source>
        <dbReference type="SAM" id="Phobius"/>
    </source>
</evidence>
<evidence type="ECO:0000256" key="6">
    <source>
        <dbReference type="ARBA" id="ARBA00023136"/>
    </source>
</evidence>
<reference evidence="9 10" key="1">
    <citation type="submission" date="2019-06" db="EMBL/GenBank/DDBJ databases">
        <title>Sorghum-associated microbial communities from plants grown in Nebraska, USA.</title>
        <authorList>
            <person name="Schachtman D."/>
        </authorList>
    </citation>
    <scope>NUCLEOTIDE SEQUENCE [LARGE SCALE GENOMIC DNA]</scope>
    <source>
        <strain evidence="9 10">2482</strain>
    </source>
</reference>
<feature type="transmembrane region" description="Helical" evidence="7">
    <location>
        <begin position="174"/>
        <end position="193"/>
    </location>
</feature>
<protein>
    <submittedName>
        <fullName evidence="9">EmrB/QacA subfamily drug resistance transporter</fullName>
    </submittedName>
</protein>
<keyword evidence="2" id="KW-0813">Transport</keyword>
<feature type="transmembrane region" description="Helical" evidence="7">
    <location>
        <begin position="147"/>
        <end position="168"/>
    </location>
</feature>
<accession>A0A561E067</accession>
<dbReference type="CDD" id="cd17502">
    <property type="entry name" value="MFS_Azr1_MDR_like"/>
    <property type="match status" value="1"/>
</dbReference>
<dbReference type="Gene3D" id="1.20.1720.10">
    <property type="entry name" value="Multidrug resistance protein D"/>
    <property type="match status" value="1"/>
</dbReference>
<feature type="transmembrane region" description="Helical" evidence="7">
    <location>
        <begin position="231"/>
        <end position="254"/>
    </location>
</feature>
<evidence type="ECO:0000256" key="3">
    <source>
        <dbReference type="ARBA" id="ARBA00022475"/>
    </source>
</evidence>
<keyword evidence="6 7" id="KW-0472">Membrane</keyword>
<dbReference type="PROSITE" id="PS50850">
    <property type="entry name" value="MFS"/>
    <property type="match status" value="1"/>
</dbReference>
<feature type="transmembrane region" description="Helical" evidence="7">
    <location>
        <begin position="307"/>
        <end position="328"/>
    </location>
</feature>
<feature type="transmembrane region" description="Helical" evidence="7">
    <location>
        <begin position="86"/>
        <end position="105"/>
    </location>
</feature>
<name>A0A561E067_9BACI</name>
<feature type="transmembrane region" description="Helical" evidence="7">
    <location>
        <begin position="410"/>
        <end position="429"/>
    </location>
</feature>
<dbReference type="FunFam" id="1.20.1720.10:FF:000004">
    <property type="entry name" value="EmrB/QacA family drug resistance transporter"/>
    <property type="match status" value="1"/>
</dbReference>
<dbReference type="InterPro" id="IPR020846">
    <property type="entry name" value="MFS_dom"/>
</dbReference>
<evidence type="ECO:0000259" key="8">
    <source>
        <dbReference type="PROSITE" id="PS50850"/>
    </source>
</evidence>
<dbReference type="RefSeq" id="WP_144562627.1">
    <property type="nucleotide sequence ID" value="NZ_VIVN01000001.1"/>
</dbReference>
<feature type="transmembrane region" description="Helical" evidence="7">
    <location>
        <begin position="366"/>
        <end position="389"/>
    </location>
</feature>
<gene>
    <name evidence="9" type="ORF">FB550_1011033</name>
</gene>
<dbReference type="InterPro" id="IPR011701">
    <property type="entry name" value="MFS"/>
</dbReference>
<keyword evidence="10" id="KW-1185">Reference proteome</keyword>
<evidence type="ECO:0000256" key="4">
    <source>
        <dbReference type="ARBA" id="ARBA00022692"/>
    </source>
</evidence>
<dbReference type="Gene3D" id="1.20.1250.20">
    <property type="entry name" value="MFS general substrate transporter like domains"/>
    <property type="match status" value="1"/>
</dbReference>
<keyword evidence="5 7" id="KW-1133">Transmembrane helix</keyword>
<feature type="transmembrane region" description="Helical" evidence="7">
    <location>
        <begin position="205"/>
        <end position="225"/>
    </location>
</feature>
<evidence type="ECO:0000256" key="1">
    <source>
        <dbReference type="ARBA" id="ARBA00004651"/>
    </source>
</evidence>
<comment type="subcellular location">
    <subcellularLocation>
        <location evidence="1">Cell membrane</location>
        <topology evidence="1">Multi-pass membrane protein</topology>
    </subcellularLocation>
</comment>
<evidence type="ECO:0000313" key="10">
    <source>
        <dbReference type="Proteomes" id="UP000319671"/>
    </source>
</evidence>
<feature type="transmembrane region" description="Helical" evidence="7">
    <location>
        <begin position="474"/>
        <end position="493"/>
    </location>
</feature>
<feature type="domain" description="Major facilitator superfamily (MFS) profile" evidence="8">
    <location>
        <begin position="21"/>
        <end position="498"/>
    </location>
</feature>
<organism evidence="9 10">
    <name type="scientific">Neobacillus bataviensis</name>
    <dbReference type="NCBI Taxonomy" id="220685"/>
    <lineage>
        <taxon>Bacteria</taxon>
        <taxon>Bacillati</taxon>
        <taxon>Bacillota</taxon>
        <taxon>Bacilli</taxon>
        <taxon>Bacillales</taxon>
        <taxon>Bacillaceae</taxon>
        <taxon>Neobacillus</taxon>
    </lineage>
</organism>
<dbReference type="AlphaFoldDB" id="A0A561E067"/>
<dbReference type="PRINTS" id="PR01036">
    <property type="entry name" value="TCRTETB"/>
</dbReference>
<proteinExistence type="predicted"/>
<dbReference type="Proteomes" id="UP000319671">
    <property type="component" value="Unassembled WGS sequence"/>
</dbReference>
<dbReference type="PANTHER" id="PTHR23501:SF191">
    <property type="entry name" value="VACUOLAR BASIC AMINO ACID TRANSPORTER 4"/>
    <property type="match status" value="1"/>
</dbReference>
<dbReference type="GO" id="GO:0005886">
    <property type="term" value="C:plasma membrane"/>
    <property type="evidence" value="ECO:0007669"/>
    <property type="project" value="UniProtKB-SubCell"/>
</dbReference>
<dbReference type="Pfam" id="PF07690">
    <property type="entry name" value="MFS_1"/>
    <property type="match status" value="1"/>
</dbReference>
<feature type="transmembrane region" description="Helical" evidence="7">
    <location>
        <begin position="55"/>
        <end position="74"/>
    </location>
</feature>
<dbReference type="SUPFAM" id="SSF103473">
    <property type="entry name" value="MFS general substrate transporter"/>
    <property type="match status" value="1"/>
</dbReference>
<keyword evidence="3" id="KW-1003">Cell membrane</keyword>